<dbReference type="PANTHER" id="PTHR24123">
    <property type="entry name" value="ANKYRIN REPEAT-CONTAINING"/>
    <property type="match status" value="1"/>
</dbReference>
<feature type="compositionally biased region" description="Acidic residues" evidence="16">
    <location>
        <begin position="2939"/>
        <end position="2950"/>
    </location>
</feature>
<dbReference type="GO" id="GO:0005764">
    <property type="term" value="C:lysosome"/>
    <property type="evidence" value="ECO:0007669"/>
    <property type="project" value="UniProtKB-SubCell"/>
</dbReference>
<feature type="compositionally biased region" description="Polar residues" evidence="16">
    <location>
        <begin position="3038"/>
        <end position="3049"/>
    </location>
</feature>
<feature type="region of interest" description="Disordered" evidence="16">
    <location>
        <begin position="2859"/>
        <end position="2880"/>
    </location>
</feature>
<dbReference type="InterPro" id="IPR002110">
    <property type="entry name" value="Ankyrin_rpt"/>
</dbReference>
<feature type="repeat" description="ANK" evidence="15">
    <location>
        <begin position="600"/>
        <end position="632"/>
    </location>
</feature>
<evidence type="ECO:0000256" key="8">
    <source>
        <dbReference type="ARBA" id="ARBA00023043"/>
    </source>
</evidence>
<dbReference type="Pfam" id="PF13637">
    <property type="entry name" value="Ank_4"/>
    <property type="match status" value="2"/>
</dbReference>
<keyword evidence="3" id="KW-1003">Cell membrane</keyword>
<feature type="repeat" description="ANK" evidence="15">
    <location>
        <begin position="232"/>
        <end position="264"/>
    </location>
</feature>
<feature type="compositionally biased region" description="Acidic residues" evidence="16">
    <location>
        <begin position="2496"/>
        <end position="2507"/>
    </location>
</feature>
<dbReference type="GO" id="GO:0030315">
    <property type="term" value="C:T-tubule"/>
    <property type="evidence" value="ECO:0007669"/>
    <property type="project" value="UniProtKB-SubCell"/>
</dbReference>
<feature type="region of interest" description="Disordered" evidence="16">
    <location>
        <begin position="2479"/>
        <end position="2519"/>
    </location>
</feature>
<evidence type="ECO:0000256" key="3">
    <source>
        <dbReference type="ARBA" id="ARBA00022475"/>
    </source>
</evidence>
<dbReference type="InterPro" id="IPR000906">
    <property type="entry name" value="ZU5_dom"/>
</dbReference>
<dbReference type="Gene3D" id="1.10.533.10">
    <property type="entry name" value="Death Domain, Fas"/>
    <property type="match status" value="1"/>
</dbReference>
<dbReference type="InterPro" id="IPR000488">
    <property type="entry name" value="Death_dom"/>
</dbReference>
<reference evidence="19" key="3">
    <citation type="submission" date="2025-09" db="UniProtKB">
        <authorList>
            <consortium name="Ensembl"/>
        </authorList>
    </citation>
    <scope>IDENTIFICATION</scope>
</reference>
<dbReference type="InterPro" id="IPR040745">
    <property type="entry name" value="Ankyrin_UPA"/>
</dbReference>
<keyword evidence="11" id="KW-0458">Lysosome</keyword>
<dbReference type="PROSITE" id="PS51145">
    <property type="entry name" value="ZU5"/>
    <property type="match status" value="2"/>
</dbReference>
<dbReference type="Gene3D" id="2.60.40.2660">
    <property type="match status" value="1"/>
</dbReference>
<evidence type="ECO:0000256" key="2">
    <source>
        <dbReference type="ARBA" id="ARBA00004371"/>
    </source>
</evidence>
<evidence type="ECO:0000256" key="15">
    <source>
        <dbReference type="PROSITE-ProRule" id="PRU00023"/>
    </source>
</evidence>
<feature type="region of interest" description="Disordered" evidence="16">
    <location>
        <begin position="2002"/>
        <end position="2072"/>
    </location>
</feature>
<feature type="domain" description="Death" evidence="17">
    <location>
        <begin position="3224"/>
        <end position="3291"/>
    </location>
</feature>
<feature type="repeat" description="ANK" evidence="15">
    <location>
        <begin position="397"/>
        <end position="429"/>
    </location>
</feature>
<dbReference type="FunFam" id="1.25.40.20:FF:000002">
    <property type="entry name" value="Ankyrin-2 isoform 2"/>
    <property type="match status" value="1"/>
</dbReference>
<dbReference type="PROSITE" id="PS50088">
    <property type="entry name" value="ANK_REPEAT"/>
    <property type="match status" value="16"/>
</dbReference>
<feature type="region of interest" description="Disordered" evidence="16">
    <location>
        <begin position="1466"/>
        <end position="1499"/>
    </location>
</feature>
<evidence type="ECO:0000259" key="17">
    <source>
        <dbReference type="PROSITE" id="PS50017"/>
    </source>
</evidence>
<evidence type="ECO:0000313" key="20">
    <source>
        <dbReference type="Proteomes" id="UP000694395"/>
    </source>
</evidence>
<keyword evidence="10" id="KW-0206">Cytoskeleton</keyword>
<feature type="region of interest" description="Disordered" evidence="16">
    <location>
        <begin position="2769"/>
        <end position="2790"/>
    </location>
</feature>
<feature type="compositionally biased region" description="Polar residues" evidence="16">
    <location>
        <begin position="2393"/>
        <end position="2407"/>
    </location>
</feature>
<evidence type="ECO:0000256" key="7">
    <source>
        <dbReference type="ARBA" id="ARBA00023018"/>
    </source>
</evidence>
<feature type="repeat" description="ANK" evidence="15">
    <location>
        <begin position="265"/>
        <end position="297"/>
    </location>
</feature>
<feature type="region of interest" description="Disordered" evidence="16">
    <location>
        <begin position="2373"/>
        <end position="2428"/>
    </location>
</feature>
<evidence type="ECO:0008006" key="21">
    <source>
        <dbReference type="Google" id="ProtNLM"/>
    </source>
</evidence>
<keyword evidence="7" id="KW-0770">Synapse</keyword>
<dbReference type="SMART" id="SM00005">
    <property type="entry name" value="DEATH"/>
    <property type="match status" value="1"/>
</dbReference>
<feature type="compositionally biased region" description="Polar residues" evidence="16">
    <location>
        <begin position="2177"/>
        <end position="2191"/>
    </location>
</feature>
<dbReference type="FunFam" id="2.60.220.30:FF:000001">
    <property type="entry name" value="Ankyrin-3 isoform 2"/>
    <property type="match status" value="1"/>
</dbReference>
<dbReference type="GO" id="GO:0045211">
    <property type="term" value="C:postsynaptic membrane"/>
    <property type="evidence" value="ECO:0007669"/>
    <property type="project" value="UniProtKB-SubCell"/>
</dbReference>
<protein>
    <recommendedName>
        <fullName evidence="21">Ankyrin 2a, neuronal</fullName>
    </recommendedName>
</protein>
<reference evidence="19" key="2">
    <citation type="submission" date="2025-08" db="UniProtKB">
        <authorList>
            <consortium name="Ensembl"/>
        </authorList>
    </citation>
    <scope>IDENTIFICATION</scope>
</reference>
<dbReference type="SMART" id="SM00248">
    <property type="entry name" value="ANK"/>
    <property type="match status" value="19"/>
</dbReference>
<evidence type="ECO:0000313" key="19">
    <source>
        <dbReference type="Ensembl" id="ENSOMYP00000140968.1"/>
    </source>
</evidence>
<feature type="compositionally biased region" description="Basic and acidic residues" evidence="16">
    <location>
        <begin position="3114"/>
        <end position="3126"/>
    </location>
</feature>
<evidence type="ECO:0000256" key="13">
    <source>
        <dbReference type="ARBA" id="ARBA00024012"/>
    </source>
</evidence>
<keyword evidence="8 15" id="KW-0040">ANK repeat</keyword>
<dbReference type="FunFam" id="2.60.220.30:FF:000005">
    <property type="entry name" value="Ankyrin-2 isoform 2"/>
    <property type="match status" value="1"/>
</dbReference>
<evidence type="ECO:0000256" key="14">
    <source>
        <dbReference type="ARBA" id="ARBA00034100"/>
    </source>
</evidence>
<dbReference type="Pfam" id="PF12796">
    <property type="entry name" value="Ank_2"/>
    <property type="match status" value="4"/>
</dbReference>
<dbReference type="GO" id="GO:0005856">
    <property type="term" value="C:cytoskeleton"/>
    <property type="evidence" value="ECO:0007669"/>
    <property type="project" value="UniProtKB-SubCell"/>
</dbReference>
<dbReference type="FunFam" id="1.25.40.20:FF:000003">
    <property type="entry name" value="Ankyrin, isoform B"/>
    <property type="match status" value="1"/>
</dbReference>
<feature type="region of interest" description="Disordered" evidence="16">
    <location>
        <begin position="2155"/>
        <end position="2224"/>
    </location>
</feature>
<feature type="domain" description="ZU5" evidence="18">
    <location>
        <begin position="908"/>
        <end position="1096"/>
    </location>
</feature>
<dbReference type="SUPFAM" id="SSF48403">
    <property type="entry name" value="Ankyrin repeat"/>
    <property type="match status" value="3"/>
</dbReference>
<dbReference type="PRINTS" id="PR01415">
    <property type="entry name" value="ANKYRIN"/>
</dbReference>
<feature type="region of interest" description="Disordered" evidence="16">
    <location>
        <begin position="2674"/>
        <end position="2696"/>
    </location>
</feature>
<feature type="compositionally biased region" description="Polar residues" evidence="16">
    <location>
        <begin position="2679"/>
        <end position="2693"/>
    </location>
</feature>
<dbReference type="InterPro" id="IPR051165">
    <property type="entry name" value="Multifunctional_ANK_Repeat"/>
</dbReference>
<feature type="repeat" description="ANK" evidence="15">
    <location>
        <begin position="633"/>
        <end position="665"/>
    </location>
</feature>
<feature type="region of interest" description="Disordered" evidence="16">
    <location>
        <begin position="2981"/>
        <end position="3009"/>
    </location>
</feature>
<evidence type="ECO:0000259" key="18">
    <source>
        <dbReference type="PROSITE" id="PS51145"/>
    </source>
</evidence>
<feature type="region of interest" description="Disordered" evidence="16">
    <location>
        <begin position="2535"/>
        <end position="2554"/>
    </location>
</feature>
<feature type="repeat" description="ANK" evidence="15">
    <location>
        <begin position="666"/>
        <end position="698"/>
    </location>
</feature>
<dbReference type="Pfam" id="PF00023">
    <property type="entry name" value="Ank"/>
    <property type="match status" value="1"/>
</dbReference>
<feature type="compositionally biased region" description="Gly residues" evidence="16">
    <location>
        <begin position="1480"/>
        <end position="1491"/>
    </location>
</feature>
<feature type="region of interest" description="Disordered" evidence="16">
    <location>
        <begin position="1629"/>
        <end position="1668"/>
    </location>
</feature>
<name>A0A8K9Y2N8_ONCMY</name>
<keyword evidence="5" id="KW-0597">Phosphoprotein</keyword>
<dbReference type="PANTHER" id="PTHR24123:SF49">
    <property type="entry name" value="ANKYRIN-2-LIKE ISOFORM X1"/>
    <property type="match status" value="1"/>
</dbReference>
<feature type="repeat" description="ANK" evidence="15">
    <location>
        <begin position="732"/>
        <end position="764"/>
    </location>
</feature>
<evidence type="ECO:0000256" key="4">
    <source>
        <dbReference type="ARBA" id="ARBA00022490"/>
    </source>
</evidence>
<feature type="repeat" description="ANK" evidence="15">
    <location>
        <begin position="63"/>
        <end position="95"/>
    </location>
</feature>
<dbReference type="SUPFAM" id="SSF47986">
    <property type="entry name" value="DEATH domain"/>
    <property type="match status" value="1"/>
</dbReference>
<feature type="region of interest" description="Disordered" evidence="16">
    <location>
        <begin position="2098"/>
        <end position="2142"/>
    </location>
</feature>
<feature type="repeat" description="ANK" evidence="15">
    <location>
        <begin position="430"/>
        <end position="462"/>
    </location>
</feature>
<dbReference type="Ensembl" id="ENSOMYT00000119815.1">
    <property type="protein sequence ID" value="ENSOMYP00000140968.1"/>
    <property type="gene ID" value="ENSOMYG00000064941.1"/>
</dbReference>
<feature type="compositionally biased region" description="Polar residues" evidence="16">
    <location>
        <begin position="2414"/>
        <end position="2428"/>
    </location>
</feature>
<dbReference type="Pfam" id="PF00791">
    <property type="entry name" value="ZU5"/>
    <property type="match status" value="2"/>
</dbReference>
<evidence type="ECO:0000256" key="1">
    <source>
        <dbReference type="ARBA" id="ARBA00004245"/>
    </source>
</evidence>
<feature type="repeat" description="ANK" evidence="15">
    <location>
        <begin position="567"/>
        <end position="599"/>
    </location>
</feature>
<feature type="repeat" description="ANK" evidence="15">
    <location>
        <begin position="364"/>
        <end position="396"/>
    </location>
</feature>
<feature type="region of interest" description="Disordered" evidence="16">
    <location>
        <begin position="1887"/>
        <end position="1950"/>
    </location>
</feature>
<feature type="compositionally biased region" description="Polar residues" evidence="16">
    <location>
        <begin position="3136"/>
        <end position="3146"/>
    </location>
</feature>
<dbReference type="GO" id="GO:0007165">
    <property type="term" value="P:signal transduction"/>
    <property type="evidence" value="ECO:0007669"/>
    <property type="project" value="InterPro"/>
</dbReference>
<feature type="repeat" description="ANK" evidence="15">
    <location>
        <begin position="298"/>
        <end position="330"/>
    </location>
</feature>
<evidence type="ECO:0000256" key="6">
    <source>
        <dbReference type="ARBA" id="ARBA00022737"/>
    </source>
</evidence>
<dbReference type="FunFam" id="1.25.40.20:FF:000001">
    <property type="entry name" value="Ankyrin-2 isoform 2"/>
    <property type="match status" value="1"/>
</dbReference>
<feature type="repeat" description="ANK" evidence="15">
    <location>
        <begin position="699"/>
        <end position="731"/>
    </location>
</feature>
<keyword evidence="9" id="KW-0472">Membrane</keyword>
<sequence>RERKGEIERSEERERLNTDVTYIRYIYTSDSNTSFLRAARAGNLDKVLEFLKDGVDISTCNQNGLNALHLAAKEGHEDLVEELLERGSAVDSATKKGNTALHIASLAGQKEVARLLLKRGADINAQSQNGFTPLYMAAQENHLEVVRYLLENGGNQSAATEDGFTPLAIALQQCHNQVVSLLLEHDTKGKVRLPALHIAARKDDTKAAALLLQNDHNADVQSKMMVNRTTESGFTPLHIAAHYGNVNVSTLLLNRGAAIDFTARNGITPLHVASKRGNTNMVALLLDRGAQIDAKTRDGLTPLHCAARSGHDPAIELLLERGAPILARTKNGLSPLHMSAQGDHVECVKHLLQHKAPVDDVTLDYLTALHVAAHCGHYRVTKLLLDKRANPNVRALNGFTPLHIACKKNRVKVMELLVKYGASVQAVTESGLTPVHVSAFMGHLNMVLLLLQNGASPDVCNIVSTDTIKSQRYREGQLETTAVLLEAGASHSLATKKGFTPLHISSSLTERIHSSTYILPPYRKDSLLYIYPPSLQKGFTPLHKGFTPLHRVRDEGMSNKCGSLLQNGLTPLHVAAHYDNQQVALLLLDKGASPHATAKNGYTPLHIAAKKNQTSVASSLLQYGAETNVLTKQGVTPLHLASQEGHSDMTSLLLDKGAHVNTPTKSGLTPLHLTAQEDRVNAAEVLAKRDANLDQQTKLGYTPLIVACHYGNVKMVNFLLQQGASVNAKTKNGYTPLHQAAQQGHTHIINVLLQHGATPNTTTANGNTALSIARRLGYISVVDTLKVVTEEVITTTTTVTSEKHKMNVPETMTEILDVSDEEGEDTMTGDGGEYLRAEDLRELGDDSLPGQYLDGFNYMSHNLDRCSCVGQQVSSLSRENEKDSFRLSWGAEHLDNVVLSSSLLHSGFLVSFMVDARGGAMRGCRHNGLRIIVPPRKCSAPTRVTCRLVKRHRLASMPPMVEGEGLAGRIIEVGPTGAQFLGKLHLPTAPPPLNEGESLVSRILQLGPPGTKFLGPVIVEIPHFAALRGTERELVILRSEMGESWREHHCEHTEEELNQILNGMDEELDSPEELEKKRICRIVTRDFPQYFAVVSRIKQDSQLIGPEGAVLSSTLVPQVQAVFPEGALTKKIRVGLQAQPISVDLVKRILGNKATFSPIVTLEPRRRKFHKPITMTIPVPKSSTNDGTGNVFGGDTPTLRLLCSITGGTTPAQWEDITGSTPLTFINQCVSFTTNVSARFWLIDCRQTQEAVSFSTQLYREIICVPYMAKFVIFAKTLDPIEARLRCFCMTDDKMDKTLEQQENFTEVARSRDVEVLEGKPIFADCFGNLVPLTKSGQHHVFSFYAFKENRLALFIKIRDCAQEPCGRLSFTKEPRTYRSLTHKAICNLNITLPTYCKESDSDLDADDEVTNYTFSEHSSYDETESTETYTLPTNQVLDPAMLASPDLLSEVSDMKHDLIKMSAILTTEQTEHPSPSDRGSGGGGRGGGRTGMEEEPGEPFEIMEQVKEDLEKVGDILRGGDTRFTNNKEKVLQMSKMEEKEWVILSQTKAKAMTPSDVQEPVLQEVSIQRKTSPTMTKEFRDMSGMVSHLSGGVNKHLEEISGVTSFPLQDIIVQERLDQVILKREGKRHPPEIKKPIRKKLRDRERSGCSSSEGELERMSSEESLDGDVVLGEPRQEVVPGSKPGVVPGSEPVVVPGSEPGVVPGSMPGVVLGSEPVVVPRPMPGVVPGCEPLVVPRSMPGVVPGSEPVVIPRSMPGVVPGSEPVVVPRSMPGVVPGSEPVVVPRSMPGVVPGSEPVVVPRSMPGVVSGSGPVVVSGSGPGVGPGTELKPTATLDWDVVLGESGLGSGSETWSGPSGPTPAMEPPVSPLVVETPIGSIKDRVRALQKKVEEEEEEEDGRKRKPIQAPVPQNTTFITITKETGEPQMPDLPKLPRSPKSPRSQTERLEETMSVRELMKAFQTGQDPSKNKTGLFEHKAMTSSTTSTSSSEAVIYSETYRAETKMMQLEDPEMGPDRKSSIEMMQLEEPEMGPDRKSSTETMQLEDPEMGPDRKSSVEMMQLEEPEMGPDRKYSMEMQISPDRKPSEDFSADIKAELEDSPEYQLFRQTSFIGDDDHPQAEAAEEELPADHPNDTPTFMFSPCMHEDRRDELFTKAENLVGNESPVSLKHEGAADSPGTSLGTRTPHSSTGESEKHEGLADTPPMSPLTFPTQEVDLPTVYKETERMDGVKVRGDVTHEKEDWWKVQDMDDGGSRGAESIILNPVQEPMLQEVMIERKTSPRPAVGVKDTSGMEALLSGDLEQYLEDRPVDLSGVPEDDIVQERFEQVVITRERKQETHTFSTEQVDRPDGVGQALRPADLEVLFPLALGHPERRLSHGDSLETSPVMDEGSSKTSPDSIEPSSTGDSPCLDSLESSPTELKQDTGFQATKKTAVYEDYFSQLRACLGEDSNISNIENEDYSKRTYQMGGELEGPLPLKGEDPEWLSMPINRSSNPEDDMDDVDAEGSETGQRQFTPEEEMFKMAAKIKTFEEMEQDVKTKTDGKPSDGSVLSDCEDYEECQSIVDLMDREAKSSKPKTDASTLQSEIETVAEIQPSVPGAVTALDSSVHFEAHLPYSASGHSPSGKQVSEHLEYRSLSTEKEQYTTVNISENISERTEQKEKIDVISAMQAHEEEMDQSQLSVSQSGESQSVKPEVLCTDDESFKEVEDADGKAAVLEMHPEDMPVLGELVPWSAMSDDNEDDNDDEAFAARVEAEERRMMALVEDRRTPDTTPGRTPTEGGTPNPFQFQEGKFFEMTRGGAIDMTRRSVEEEGEGYAFFHIGEHPVDQVLFEDTGDCASPVVLRSEQTIAVDDSDSSFQTIPLPEADQRGKPVAKPSTSIKMEPKAETFPLLEAKMGSFLEVGSPDPTIAELQMFTTTTLVTRSVYAEQVRHSSDSSLEDEEEEEEEQGSVIEMPAGYYDSVAPPSVLHGYDTLAGSDTSMAPPSVLQGYDTPAGSDTSVAPPSVLQGYDTSSGSNISVAPTSVLAGSDTSSVLEGSDISVQNSTVEESLVQDRRTRSEEDFGARKKILTDKDSRSHSDSDHPATKSKPLTSRLPVMSKHKPTSHSSSSSQPDRDQGSDVREPSLRSSLDVDDISSSGDHNSPDSVIFRYDRPTPRRSAPDMRALSTQTRVRASSVTGEVFESRPIWEDSVETQMQRIWDDRTTERQQGRHLSVVVPPCVSELARELEFNEDEIQEVRTENPNSLQEQSHALLQRWAEREGKHATEESLIKRLTKINRMDIVHLIETQMNKSTQEQTSRTYAEIEKTLDQSEGTGPVTLYYITEIEETGHYITLADSPESFISESEFVESVERGLMKLRPLSPESVTSEGDYTSVEFLVDESRPSSPDSITSKDEYRALSPDSPIPQFSPSIIESSVSSLFTRSSSPISVTSDIEGSAFYLEDFFNEVRPYSPESFQGEMTDIPPQTVTEEQYTDQHGHAVVRKVSIRGNEDHVWFLSFIHYISVSQSWSWAVV</sequence>
<dbReference type="Pfam" id="PF17809">
    <property type="entry name" value="UPA_2"/>
    <property type="match status" value="1"/>
</dbReference>
<dbReference type="FunFam" id="2.60.40.2660:FF:000001">
    <property type="entry name" value="Ankyrin-3 isoform 2"/>
    <property type="match status" value="1"/>
</dbReference>
<feature type="domain" description="ZU5" evidence="18">
    <location>
        <begin position="1098"/>
        <end position="1246"/>
    </location>
</feature>
<feature type="repeat" description="ANK" evidence="15">
    <location>
        <begin position="331"/>
        <end position="363"/>
    </location>
</feature>
<evidence type="ECO:0000256" key="10">
    <source>
        <dbReference type="ARBA" id="ARBA00023212"/>
    </source>
</evidence>
<feature type="compositionally biased region" description="Basic and acidic residues" evidence="16">
    <location>
        <begin position="2535"/>
        <end position="2546"/>
    </location>
</feature>
<dbReference type="GO" id="GO:0072659">
    <property type="term" value="P:protein localization to plasma membrane"/>
    <property type="evidence" value="ECO:0007669"/>
    <property type="project" value="UniProtKB-ARBA"/>
</dbReference>
<dbReference type="FunFam" id="2.60.220.30:FF:000007">
    <property type="entry name" value="Ankyrin-2 isoform 2"/>
    <property type="match status" value="1"/>
</dbReference>
<dbReference type="InterPro" id="IPR036770">
    <property type="entry name" value="Ankyrin_rpt-contain_sf"/>
</dbReference>
<feature type="compositionally biased region" description="Basic and acidic residues" evidence="16">
    <location>
        <begin position="3053"/>
        <end position="3086"/>
    </location>
</feature>
<feature type="region of interest" description="Disordered" evidence="16">
    <location>
        <begin position="2933"/>
        <end position="2957"/>
    </location>
</feature>
<dbReference type="PROSITE" id="PS50017">
    <property type="entry name" value="DEATH_DOMAIN"/>
    <property type="match status" value="1"/>
</dbReference>
<organism evidence="19 20">
    <name type="scientific">Oncorhynchus mykiss</name>
    <name type="common">Rainbow trout</name>
    <name type="synonym">Salmo gairdneri</name>
    <dbReference type="NCBI Taxonomy" id="8022"/>
    <lineage>
        <taxon>Eukaryota</taxon>
        <taxon>Metazoa</taxon>
        <taxon>Chordata</taxon>
        <taxon>Craniata</taxon>
        <taxon>Vertebrata</taxon>
        <taxon>Euteleostomi</taxon>
        <taxon>Actinopterygii</taxon>
        <taxon>Neopterygii</taxon>
        <taxon>Teleostei</taxon>
        <taxon>Protacanthopterygii</taxon>
        <taxon>Salmoniformes</taxon>
        <taxon>Salmonidae</taxon>
        <taxon>Salmoninae</taxon>
        <taxon>Oncorhynchus</taxon>
    </lineage>
</organism>
<dbReference type="SMART" id="SM00218">
    <property type="entry name" value="ZU5"/>
    <property type="match status" value="1"/>
</dbReference>
<dbReference type="PROSITE" id="PS50297">
    <property type="entry name" value="ANK_REP_REGION"/>
    <property type="match status" value="16"/>
</dbReference>
<dbReference type="CDD" id="cd08317">
    <property type="entry name" value="Death_ank"/>
    <property type="match status" value="1"/>
</dbReference>
<dbReference type="Gene3D" id="1.25.40.20">
    <property type="entry name" value="Ankyrin repeat-containing domain"/>
    <property type="match status" value="3"/>
</dbReference>
<feature type="compositionally biased region" description="Polar residues" evidence="16">
    <location>
        <begin position="1910"/>
        <end position="1921"/>
    </location>
</feature>
<evidence type="ECO:0000256" key="9">
    <source>
        <dbReference type="ARBA" id="ARBA00023136"/>
    </source>
</evidence>
<keyword evidence="20" id="KW-1185">Reference proteome</keyword>
<evidence type="ECO:0000256" key="12">
    <source>
        <dbReference type="ARBA" id="ARBA00023257"/>
    </source>
</evidence>
<dbReference type="Gene3D" id="2.60.220.30">
    <property type="match status" value="3"/>
</dbReference>
<feature type="compositionally biased region" description="Basic and acidic residues" evidence="16">
    <location>
        <begin position="3151"/>
        <end position="3162"/>
    </location>
</feature>
<feature type="repeat" description="ANK" evidence="15">
    <location>
        <begin position="96"/>
        <end position="128"/>
    </location>
</feature>
<dbReference type="Pfam" id="PF00531">
    <property type="entry name" value="Death"/>
    <property type="match status" value="1"/>
</dbReference>
<comment type="subcellular location">
    <subcellularLocation>
        <location evidence="13">Cell membrane</location>
        <location evidence="13">Sarcolemma</location>
        <location evidence="13">T-tubule</location>
    </subcellularLocation>
    <subcellularLocation>
        <location evidence="1">Cytoplasm</location>
        <location evidence="1">Cytoskeleton</location>
    </subcellularLocation>
    <subcellularLocation>
        <location evidence="2">Lysosome</location>
    </subcellularLocation>
    <subcellularLocation>
        <location evidence="14">Postsynaptic cell membrane</location>
    </subcellularLocation>
</comment>
<keyword evidence="4" id="KW-0963">Cytoplasm</keyword>
<keyword evidence="12" id="KW-0628">Postsynaptic cell membrane</keyword>
<dbReference type="GeneTree" id="ENSGT00940000155279"/>
<evidence type="ECO:0000256" key="5">
    <source>
        <dbReference type="ARBA" id="ARBA00022553"/>
    </source>
</evidence>
<feature type="region of interest" description="Disordered" evidence="16">
    <location>
        <begin position="3038"/>
        <end position="3170"/>
    </location>
</feature>
<evidence type="ECO:0000256" key="11">
    <source>
        <dbReference type="ARBA" id="ARBA00023228"/>
    </source>
</evidence>
<dbReference type="InterPro" id="IPR011029">
    <property type="entry name" value="DEATH-like_dom_sf"/>
</dbReference>
<keyword evidence="6" id="KW-0677">Repeat</keyword>
<evidence type="ECO:0000256" key="16">
    <source>
        <dbReference type="SAM" id="MobiDB-lite"/>
    </source>
</evidence>
<feature type="repeat" description="ANK" evidence="15">
    <location>
        <begin position="129"/>
        <end position="161"/>
    </location>
</feature>
<accession>A0A8K9Y2N8</accession>
<reference evidence="19" key="1">
    <citation type="submission" date="2020-07" db="EMBL/GenBank/DDBJ databases">
        <title>A long reads based de novo assembly of the rainbow trout Arlee double haploid line genome.</title>
        <authorList>
            <person name="Gao G."/>
            <person name="Palti Y."/>
        </authorList>
    </citation>
    <scope>NUCLEOTIDE SEQUENCE [LARGE SCALE GENOMIC DNA]</scope>
</reference>
<proteinExistence type="predicted"/>
<feature type="region of interest" description="Disordered" evidence="16">
    <location>
        <begin position="1848"/>
        <end position="1867"/>
    </location>
</feature>
<dbReference type="Proteomes" id="UP000694395">
    <property type="component" value="Chromosome 10"/>
</dbReference>
<feature type="compositionally biased region" description="Low complexity" evidence="16">
    <location>
        <begin position="2772"/>
        <end position="2785"/>
    </location>
</feature>
<dbReference type="FunFam" id="1.10.533.10:FF:000002">
    <property type="entry name" value="Ankyrin-3 isoform 2"/>
    <property type="match status" value="1"/>
</dbReference>